<evidence type="ECO:0000313" key="4">
    <source>
        <dbReference type="Proteomes" id="UP001152797"/>
    </source>
</evidence>
<name>A0A9P1GRS4_9DINO</name>
<dbReference type="AlphaFoldDB" id="A0A9P1GRS4"/>
<dbReference type="Proteomes" id="UP001152797">
    <property type="component" value="Unassembled WGS sequence"/>
</dbReference>
<reference evidence="3 4" key="2">
    <citation type="submission" date="2024-05" db="EMBL/GenBank/DDBJ databases">
        <authorList>
            <person name="Chen Y."/>
            <person name="Shah S."/>
            <person name="Dougan E. K."/>
            <person name="Thang M."/>
            <person name="Chan C."/>
        </authorList>
    </citation>
    <scope>NUCLEOTIDE SEQUENCE [LARGE SCALE GENOMIC DNA]</scope>
</reference>
<dbReference type="EMBL" id="CAMXCT010006765">
    <property type="protein sequence ID" value="CAI4019678.1"/>
    <property type="molecule type" value="Genomic_DNA"/>
</dbReference>
<dbReference type="EMBL" id="CAMXCT020006765">
    <property type="protein sequence ID" value="CAL1173053.1"/>
    <property type="molecule type" value="Genomic_DNA"/>
</dbReference>
<evidence type="ECO:0000256" key="1">
    <source>
        <dbReference type="SAM" id="MobiDB-lite"/>
    </source>
</evidence>
<organism evidence="2">
    <name type="scientific">Cladocopium goreaui</name>
    <dbReference type="NCBI Taxonomy" id="2562237"/>
    <lineage>
        <taxon>Eukaryota</taxon>
        <taxon>Sar</taxon>
        <taxon>Alveolata</taxon>
        <taxon>Dinophyceae</taxon>
        <taxon>Suessiales</taxon>
        <taxon>Symbiodiniaceae</taxon>
        <taxon>Cladocopium</taxon>
    </lineage>
</organism>
<feature type="region of interest" description="Disordered" evidence="1">
    <location>
        <begin position="155"/>
        <end position="177"/>
    </location>
</feature>
<reference evidence="2" key="1">
    <citation type="submission" date="2022-10" db="EMBL/GenBank/DDBJ databases">
        <authorList>
            <person name="Chen Y."/>
            <person name="Dougan E. K."/>
            <person name="Chan C."/>
            <person name="Rhodes N."/>
            <person name="Thang M."/>
        </authorList>
    </citation>
    <scope>NUCLEOTIDE SEQUENCE</scope>
</reference>
<protein>
    <submittedName>
        <fullName evidence="3">FAD synthase</fullName>
    </submittedName>
</protein>
<proteinExistence type="predicted"/>
<accession>A0A9P1GRS4</accession>
<evidence type="ECO:0000313" key="2">
    <source>
        <dbReference type="EMBL" id="CAI4019678.1"/>
    </source>
</evidence>
<keyword evidence="4" id="KW-1185">Reference proteome</keyword>
<gene>
    <name evidence="2" type="ORF">C1SCF055_LOCUS44163</name>
</gene>
<comment type="caution">
    <text evidence="2">The sequence shown here is derived from an EMBL/GenBank/DDBJ whole genome shotgun (WGS) entry which is preliminary data.</text>
</comment>
<dbReference type="EMBL" id="CAMXCT030006765">
    <property type="protein sequence ID" value="CAL4806990.1"/>
    <property type="molecule type" value="Genomic_DNA"/>
</dbReference>
<sequence length="281" mass="30158">MSFSSALATARKEYNDRCKDFKKLLEVFQEAASAPEPEKVKEIKETAALVATYRTVEVAMREHVREVMKRAGFDRLVVFSAAEEAAEAKVAADRAKAAEKAEKAAEAARTAAKKAAERKAAKEEALAKAAAAKAKAKAKAAEAKAKAKAKAEAAEAKAKVTSGDMARNSVRSARGTDSRWGSEALNLIQRAAPAEAEVEQVPQIQFIQDGPAVGWAVKGVSYNSGTQYFVKRPDSTLWETRYQALKDLDQDDAIVVAVQAARRRASAATSLVVSFAEIIGI</sequence>
<evidence type="ECO:0000313" key="3">
    <source>
        <dbReference type="EMBL" id="CAL4806990.1"/>
    </source>
</evidence>